<organism evidence="2 3">
    <name type="scientific">Dichanthelium oligosanthes</name>
    <dbReference type="NCBI Taxonomy" id="888268"/>
    <lineage>
        <taxon>Eukaryota</taxon>
        <taxon>Viridiplantae</taxon>
        <taxon>Streptophyta</taxon>
        <taxon>Embryophyta</taxon>
        <taxon>Tracheophyta</taxon>
        <taxon>Spermatophyta</taxon>
        <taxon>Magnoliopsida</taxon>
        <taxon>Liliopsida</taxon>
        <taxon>Poales</taxon>
        <taxon>Poaceae</taxon>
        <taxon>PACMAD clade</taxon>
        <taxon>Panicoideae</taxon>
        <taxon>Panicodae</taxon>
        <taxon>Paniceae</taxon>
        <taxon>Dichantheliinae</taxon>
        <taxon>Dichanthelium</taxon>
    </lineage>
</organism>
<accession>A0A1E5VVD8</accession>
<protein>
    <recommendedName>
        <fullName evidence="1">NB-ARC domain-containing protein</fullName>
    </recommendedName>
</protein>
<dbReference type="Proteomes" id="UP000095767">
    <property type="component" value="Unassembled WGS sequence"/>
</dbReference>
<dbReference type="Pfam" id="PF00931">
    <property type="entry name" value="NB-ARC"/>
    <property type="match status" value="1"/>
</dbReference>
<keyword evidence="3" id="KW-1185">Reference proteome</keyword>
<dbReference type="EMBL" id="LWDX02028530">
    <property type="protein sequence ID" value="OEL29087.1"/>
    <property type="molecule type" value="Genomic_DNA"/>
</dbReference>
<proteinExistence type="predicted"/>
<dbReference type="SUPFAM" id="SSF52540">
    <property type="entry name" value="P-loop containing nucleoside triphosphate hydrolases"/>
    <property type="match status" value="1"/>
</dbReference>
<dbReference type="AlphaFoldDB" id="A0A1E5VVD8"/>
<gene>
    <name evidence="2" type="ORF">BAE44_0009894</name>
</gene>
<reference evidence="2 3" key="1">
    <citation type="submission" date="2016-09" db="EMBL/GenBank/DDBJ databases">
        <title>The draft genome of Dichanthelium oligosanthes: A C3 panicoid grass species.</title>
        <authorList>
            <person name="Studer A.J."/>
            <person name="Schnable J.C."/>
            <person name="Brutnell T.P."/>
        </authorList>
    </citation>
    <scope>NUCLEOTIDE SEQUENCE [LARGE SCALE GENOMIC DNA]</scope>
    <source>
        <strain evidence="3">cv. Kellogg 1175</strain>
        <tissue evidence="2">Leaf</tissue>
    </source>
</reference>
<dbReference type="GO" id="GO:0043531">
    <property type="term" value="F:ADP binding"/>
    <property type="evidence" value="ECO:0007669"/>
    <property type="project" value="InterPro"/>
</dbReference>
<evidence type="ECO:0000313" key="3">
    <source>
        <dbReference type="Proteomes" id="UP000095767"/>
    </source>
</evidence>
<evidence type="ECO:0000313" key="2">
    <source>
        <dbReference type="EMBL" id="OEL29087.1"/>
    </source>
</evidence>
<feature type="domain" description="NB-ARC" evidence="1">
    <location>
        <begin position="6"/>
        <end position="88"/>
    </location>
</feature>
<dbReference type="Gene3D" id="3.40.50.300">
    <property type="entry name" value="P-loop containing nucleotide triphosphate hydrolases"/>
    <property type="match status" value="1"/>
</dbReference>
<dbReference type="InterPro" id="IPR002182">
    <property type="entry name" value="NB-ARC"/>
</dbReference>
<dbReference type="PANTHER" id="PTHR36766">
    <property type="entry name" value="PLANT BROAD-SPECTRUM MILDEW RESISTANCE PROTEIN RPW8"/>
    <property type="match status" value="1"/>
</dbReference>
<sequence>MPLLLANVISARLKDKTFFLLLDGVRDGIDLAAIGLPMPLGHRQKVVFTTRDQAVCANMGCAAGDSSIQMQCLREDVAWDLFRYYVGDEIVNANSVIEGLAKEMVAECRASPCTVGRSMANQRCMYQWRVAYDMLRIKRPLPSDIQEMTDEGYPCLQYFENEF</sequence>
<dbReference type="STRING" id="888268.A0A1E5VVD8"/>
<evidence type="ECO:0000259" key="1">
    <source>
        <dbReference type="Pfam" id="PF00931"/>
    </source>
</evidence>
<dbReference type="OrthoDB" id="1356450at2759"/>
<dbReference type="Gene3D" id="1.10.8.430">
    <property type="entry name" value="Helical domain of apoptotic protease-activating factors"/>
    <property type="match status" value="1"/>
</dbReference>
<dbReference type="InterPro" id="IPR042197">
    <property type="entry name" value="Apaf_helical"/>
</dbReference>
<dbReference type="PANTHER" id="PTHR36766:SF64">
    <property type="entry name" value="OS12G0206100 PROTEIN"/>
    <property type="match status" value="1"/>
</dbReference>
<dbReference type="InterPro" id="IPR027417">
    <property type="entry name" value="P-loop_NTPase"/>
</dbReference>
<comment type="caution">
    <text evidence="2">The sequence shown here is derived from an EMBL/GenBank/DDBJ whole genome shotgun (WGS) entry which is preliminary data.</text>
</comment>
<name>A0A1E5VVD8_9POAL</name>